<dbReference type="KEGG" id="aiq:Azoinq_07115"/>
<keyword evidence="1" id="KW-1133">Transmembrane helix</keyword>
<evidence type="ECO:0000313" key="2">
    <source>
        <dbReference type="EMBL" id="QWT50346.1"/>
    </source>
</evidence>
<feature type="transmembrane region" description="Helical" evidence="1">
    <location>
        <begin position="335"/>
        <end position="355"/>
    </location>
</feature>
<protein>
    <submittedName>
        <fullName evidence="2">PepSY domain-containing protein</fullName>
    </submittedName>
</protein>
<accession>A0A975SPU9</accession>
<keyword evidence="1" id="KW-0812">Transmembrane</keyword>
<feature type="transmembrane region" description="Helical" evidence="1">
    <location>
        <begin position="152"/>
        <end position="172"/>
    </location>
</feature>
<dbReference type="EMBL" id="CP064782">
    <property type="protein sequence ID" value="QWT50346.1"/>
    <property type="molecule type" value="Genomic_DNA"/>
</dbReference>
<sequence length="378" mass="42443">MAANKRRLRARWLGLHRWLGLPLGLVFALVGVSGSLLGFYPELDLALNPPPHALLTVGPDYSWQPVADRLRRAYPAYDGPWRIEVPLAPGQPILARYYHPPERPGKSFGPRLVSLDPATLAILQDRYWGDGGLTWVYDLHYTLFLDRSGRQLLAGMAALLLLSLGSGLWLWWPTPGHWRERSRWRIRPGRVRATYDWHVLSGLYSAPLLALLLMTGLVLEIPEPVERLLQIPQPAPPTSSPPAPGQRPITLDQALVVARHTFPGAQSRWLEIPPRAGGLTHITLWQPGEPGRRFPKTQVWLDPQGHLLAQRNPLKEPTAPSLMRWLHPLHNGECLGLPGRLAVTLAGLLPLGLWVSGWRRWRQKRGGKETNKLRASSD</sequence>
<proteinExistence type="predicted"/>
<evidence type="ECO:0000313" key="3">
    <source>
        <dbReference type="Proteomes" id="UP000683428"/>
    </source>
</evidence>
<dbReference type="PANTHER" id="PTHR34219:SF3">
    <property type="entry name" value="BLL7967 PROTEIN"/>
    <property type="match status" value="1"/>
</dbReference>
<feature type="transmembrane region" description="Helical" evidence="1">
    <location>
        <begin position="193"/>
        <end position="219"/>
    </location>
</feature>
<dbReference type="RefSeq" id="WP_216130553.1">
    <property type="nucleotide sequence ID" value="NZ_CP064782.1"/>
</dbReference>
<keyword evidence="3" id="KW-1185">Reference proteome</keyword>
<dbReference type="AlphaFoldDB" id="A0A975SPU9"/>
<reference evidence="2" key="1">
    <citation type="submission" date="2020-11" db="EMBL/GenBank/DDBJ databases">
        <title>Azospira inquinata sp. nov.</title>
        <authorList>
            <person name="Moe W.M."/>
            <person name="Mikes M.C."/>
        </authorList>
    </citation>
    <scope>NUCLEOTIDE SEQUENCE</scope>
    <source>
        <strain evidence="2">Azo-3</strain>
    </source>
</reference>
<dbReference type="InterPro" id="IPR005625">
    <property type="entry name" value="PepSY-ass_TM"/>
</dbReference>
<dbReference type="Proteomes" id="UP000683428">
    <property type="component" value="Chromosome"/>
</dbReference>
<evidence type="ECO:0000256" key="1">
    <source>
        <dbReference type="SAM" id="Phobius"/>
    </source>
</evidence>
<keyword evidence="1" id="KW-0472">Membrane</keyword>
<name>A0A975SPU9_9RHOO</name>
<feature type="transmembrane region" description="Helical" evidence="1">
    <location>
        <begin position="21"/>
        <end position="40"/>
    </location>
</feature>
<dbReference type="Pfam" id="PF03929">
    <property type="entry name" value="PepSY_TM"/>
    <property type="match status" value="1"/>
</dbReference>
<dbReference type="PANTHER" id="PTHR34219">
    <property type="entry name" value="IRON-REGULATED INNER MEMBRANE PROTEIN-RELATED"/>
    <property type="match status" value="1"/>
</dbReference>
<gene>
    <name evidence="2" type="ORF">Azoinq_07115</name>
</gene>
<organism evidence="2 3">
    <name type="scientific">Azospira inquinata</name>
    <dbReference type="NCBI Taxonomy" id="2785627"/>
    <lineage>
        <taxon>Bacteria</taxon>
        <taxon>Pseudomonadati</taxon>
        <taxon>Pseudomonadota</taxon>
        <taxon>Betaproteobacteria</taxon>
        <taxon>Rhodocyclales</taxon>
        <taxon>Rhodocyclaceae</taxon>
        <taxon>Azospira</taxon>
    </lineage>
</organism>